<comment type="cofactor">
    <cofactor evidence="1">
        <name>FAD</name>
        <dbReference type="ChEBI" id="CHEBI:57692"/>
    </cofactor>
</comment>
<dbReference type="Gene3D" id="3.50.50.60">
    <property type="entry name" value="FAD/NAD(P)-binding domain"/>
    <property type="match status" value="1"/>
</dbReference>
<reference evidence="10" key="1">
    <citation type="submission" date="2021-02" db="EMBL/GenBank/DDBJ databases">
        <title>First Annotated Genome of the Yellow-green Alga Tribonema minus.</title>
        <authorList>
            <person name="Mahan K.M."/>
        </authorList>
    </citation>
    <scope>NUCLEOTIDE SEQUENCE</scope>
    <source>
        <strain evidence="10">UTEX B ZZ1240</strain>
    </source>
</reference>
<dbReference type="EC" id="1.1.99.2" evidence="7"/>
<dbReference type="Gene3D" id="3.30.9.10">
    <property type="entry name" value="D-Amino Acid Oxidase, subunit A, domain 2"/>
    <property type="match status" value="1"/>
</dbReference>
<dbReference type="PANTHER" id="PTHR43104">
    <property type="entry name" value="L-2-HYDROXYGLUTARATE DEHYDROGENASE, MITOCHONDRIAL"/>
    <property type="match status" value="1"/>
</dbReference>
<evidence type="ECO:0000256" key="3">
    <source>
        <dbReference type="ARBA" id="ARBA00022827"/>
    </source>
</evidence>
<evidence type="ECO:0000256" key="4">
    <source>
        <dbReference type="ARBA" id="ARBA00023002"/>
    </source>
</evidence>
<dbReference type="Pfam" id="PF01266">
    <property type="entry name" value="DAO"/>
    <property type="match status" value="1"/>
</dbReference>
<dbReference type="InterPro" id="IPR006076">
    <property type="entry name" value="FAD-dep_OxRdtase"/>
</dbReference>
<dbReference type="GO" id="GO:0047545">
    <property type="term" value="F:(S)-2-hydroxyglutarate dehydrogenase activity"/>
    <property type="evidence" value="ECO:0007669"/>
    <property type="project" value="UniProtKB-EC"/>
</dbReference>
<dbReference type="AlphaFoldDB" id="A0A835YUY1"/>
<evidence type="ECO:0000256" key="1">
    <source>
        <dbReference type="ARBA" id="ARBA00001974"/>
    </source>
</evidence>
<organism evidence="10 11">
    <name type="scientific">Tribonema minus</name>
    <dbReference type="NCBI Taxonomy" id="303371"/>
    <lineage>
        <taxon>Eukaryota</taxon>
        <taxon>Sar</taxon>
        <taxon>Stramenopiles</taxon>
        <taxon>Ochrophyta</taxon>
        <taxon>PX clade</taxon>
        <taxon>Xanthophyceae</taxon>
        <taxon>Tribonematales</taxon>
        <taxon>Tribonemataceae</taxon>
        <taxon>Tribonema</taxon>
    </lineage>
</organism>
<dbReference type="Proteomes" id="UP000664859">
    <property type="component" value="Unassembled WGS sequence"/>
</dbReference>
<proteinExistence type="inferred from homology"/>
<evidence type="ECO:0000256" key="2">
    <source>
        <dbReference type="ARBA" id="ARBA00022630"/>
    </source>
</evidence>
<accession>A0A835YUY1</accession>
<sequence length="374" mass="39014">MDCVCTVLGAGVVGMAVARALSKLYPYSVLVLDSLDAVGKGTSSRNSGVIHAGIYYRPGSLKANLCVEGNKALYAFCEESGVPIRRCGKLIVATQEDQHPKLEELARRAAANGAGTLRWLSPQDVKQLEPEVTATGGLFSPSTGIVDTHALILALQGEAEADGATVVLNAPVTGGHIADGGGSVTLHTPGLSLKTGIVVNCAGLHAASVTASVTGLPAPPLLHYAKGSYFALRGGSAAPPIRHLVYPAPERGGLGVHATLDLGGAVRFGPDVEWLSHLDEEASYSVDASRAPRFYDAVRRYWPALPDGALAPDFAGIRPKLRGPRDDDDAQQQGDFAIRREAAGWISLYGIESPGLTSALAIGDYVARMVEDSS</sequence>
<dbReference type="InterPro" id="IPR036188">
    <property type="entry name" value="FAD/NAD-bd_sf"/>
</dbReference>
<gene>
    <name evidence="10" type="ORF">JKP88DRAFT_320384</name>
</gene>
<evidence type="ECO:0000256" key="8">
    <source>
        <dbReference type="ARBA" id="ARBA00041137"/>
    </source>
</evidence>
<protein>
    <recommendedName>
        <fullName evidence="8">L-2-hydroxyglutarate dehydrogenase, mitochondrial</fullName>
        <ecNumber evidence="7">1.1.99.2</ecNumber>
    </recommendedName>
</protein>
<comment type="caution">
    <text evidence="10">The sequence shown here is derived from an EMBL/GenBank/DDBJ whole genome shotgun (WGS) entry which is preliminary data.</text>
</comment>
<evidence type="ECO:0000313" key="11">
    <source>
        <dbReference type="Proteomes" id="UP000664859"/>
    </source>
</evidence>
<keyword evidence="4" id="KW-0560">Oxidoreductase</keyword>
<evidence type="ECO:0000259" key="9">
    <source>
        <dbReference type="Pfam" id="PF01266"/>
    </source>
</evidence>
<feature type="domain" description="FAD dependent oxidoreductase" evidence="9">
    <location>
        <begin position="6"/>
        <end position="369"/>
    </location>
</feature>
<evidence type="ECO:0000256" key="7">
    <source>
        <dbReference type="ARBA" id="ARBA00038878"/>
    </source>
</evidence>
<keyword evidence="2" id="KW-0285">Flavoprotein</keyword>
<evidence type="ECO:0000256" key="5">
    <source>
        <dbReference type="ARBA" id="ARBA00036066"/>
    </source>
</evidence>
<evidence type="ECO:0000313" key="10">
    <source>
        <dbReference type="EMBL" id="KAG5182011.1"/>
    </source>
</evidence>
<keyword evidence="11" id="KW-1185">Reference proteome</keyword>
<evidence type="ECO:0000256" key="6">
    <source>
        <dbReference type="ARBA" id="ARBA00037941"/>
    </source>
</evidence>
<dbReference type="PANTHER" id="PTHR43104:SF4">
    <property type="entry name" value="L-2-HYDROXYGLUTARATE DEHYDROGENASE, MITOCHONDRIAL"/>
    <property type="match status" value="1"/>
</dbReference>
<keyword evidence="3" id="KW-0274">FAD</keyword>
<comment type="similarity">
    <text evidence="6">Belongs to the L2HGDH family.</text>
</comment>
<comment type="catalytic activity">
    <reaction evidence="5">
        <text>(S)-2-hydroxyglutarate + A = 2-oxoglutarate + AH2</text>
        <dbReference type="Rhea" id="RHEA:21252"/>
        <dbReference type="ChEBI" id="CHEBI:13193"/>
        <dbReference type="ChEBI" id="CHEBI:16782"/>
        <dbReference type="ChEBI" id="CHEBI:16810"/>
        <dbReference type="ChEBI" id="CHEBI:17499"/>
        <dbReference type="EC" id="1.1.99.2"/>
    </reaction>
</comment>
<dbReference type="SUPFAM" id="SSF51905">
    <property type="entry name" value="FAD/NAD(P)-binding domain"/>
    <property type="match status" value="1"/>
</dbReference>
<dbReference type="OrthoDB" id="498204at2759"/>
<dbReference type="EMBL" id="JAFCMP010000279">
    <property type="protein sequence ID" value="KAG5182011.1"/>
    <property type="molecule type" value="Genomic_DNA"/>
</dbReference>
<name>A0A835YUY1_9STRA</name>